<dbReference type="PANTHER" id="PTHR33223">
    <property type="entry name" value="CCHC-TYPE DOMAIN-CONTAINING PROTEIN"/>
    <property type="match status" value="1"/>
</dbReference>
<proteinExistence type="predicted"/>
<comment type="caution">
    <text evidence="3">The sequence shown here is derived from an EMBL/GenBank/DDBJ whole genome shotgun (WGS) entry which is preliminary data.</text>
</comment>
<organism evidence="3 4">
    <name type="scientific">Pisum sativum</name>
    <name type="common">Garden pea</name>
    <name type="synonym">Lathyrus oleraceus</name>
    <dbReference type="NCBI Taxonomy" id="3888"/>
    <lineage>
        <taxon>Eukaryota</taxon>
        <taxon>Viridiplantae</taxon>
        <taxon>Streptophyta</taxon>
        <taxon>Embryophyta</taxon>
        <taxon>Tracheophyta</taxon>
        <taxon>Spermatophyta</taxon>
        <taxon>Magnoliopsida</taxon>
        <taxon>eudicotyledons</taxon>
        <taxon>Gunneridae</taxon>
        <taxon>Pentapetalae</taxon>
        <taxon>rosids</taxon>
        <taxon>fabids</taxon>
        <taxon>Fabales</taxon>
        <taxon>Fabaceae</taxon>
        <taxon>Papilionoideae</taxon>
        <taxon>50 kb inversion clade</taxon>
        <taxon>NPAAA clade</taxon>
        <taxon>Hologalegina</taxon>
        <taxon>IRL clade</taxon>
        <taxon>Fabeae</taxon>
        <taxon>Lathyrus</taxon>
    </lineage>
</organism>
<accession>A0A9D5BKE8</accession>
<evidence type="ECO:0000259" key="2">
    <source>
        <dbReference type="Pfam" id="PF03732"/>
    </source>
</evidence>
<evidence type="ECO:0000256" key="1">
    <source>
        <dbReference type="SAM" id="Coils"/>
    </source>
</evidence>
<dbReference type="InterPro" id="IPR005162">
    <property type="entry name" value="Retrotrans_gag_dom"/>
</dbReference>
<evidence type="ECO:0000313" key="3">
    <source>
        <dbReference type="EMBL" id="KAI5445394.1"/>
    </source>
</evidence>
<keyword evidence="4" id="KW-1185">Reference proteome</keyword>
<gene>
    <name evidence="3" type="ORF">KIW84_013579</name>
</gene>
<sequence>MENRQLKENEQEIQMELYKAKADRLNLAHKLKGVQGESASRSGSKKRSYDEIETMLDEEHLERPRLQKAEANYKKKIRDLERKLKDKDTQLKKEITSKIVGWDSLFYTDELNLCLNHVCMNLISCVYGGDYRCFTLACRAVYVASLLFMFRLWVQVAIFQRIAEHRPHHYATRQNQQKIMDQVQAELTETRTNMAQFMNMIQGNPPEGTPVDDAAVTNPVNNHATGDKLREAANARAARAPVHHPSHLTDKQEYMFTIPSDDDEFGKAEERDRKRIPYKFKAPSFDKYNGTSCPRTHVQAYYRKISAYTDNEKMWMYFFQDSLSGASLDWYMDLRKESIRSWRELGEAFLRQYKHNMDMAPSRTQL</sequence>
<feature type="coiled-coil region" evidence="1">
    <location>
        <begin position="173"/>
        <end position="200"/>
    </location>
</feature>
<dbReference type="EMBL" id="JAMSHJ010000001">
    <property type="protein sequence ID" value="KAI5445394.1"/>
    <property type="molecule type" value="Genomic_DNA"/>
</dbReference>
<feature type="coiled-coil region" evidence="1">
    <location>
        <begin position="63"/>
        <end position="97"/>
    </location>
</feature>
<dbReference type="Pfam" id="PF03732">
    <property type="entry name" value="Retrotrans_gag"/>
    <property type="match status" value="1"/>
</dbReference>
<reference evidence="3 4" key="1">
    <citation type="journal article" date="2022" name="Nat. Genet.">
        <title>Improved pea reference genome and pan-genome highlight genomic features and evolutionary characteristics.</title>
        <authorList>
            <person name="Yang T."/>
            <person name="Liu R."/>
            <person name="Luo Y."/>
            <person name="Hu S."/>
            <person name="Wang D."/>
            <person name="Wang C."/>
            <person name="Pandey M.K."/>
            <person name="Ge S."/>
            <person name="Xu Q."/>
            <person name="Li N."/>
            <person name="Li G."/>
            <person name="Huang Y."/>
            <person name="Saxena R.K."/>
            <person name="Ji Y."/>
            <person name="Li M."/>
            <person name="Yan X."/>
            <person name="He Y."/>
            <person name="Liu Y."/>
            <person name="Wang X."/>
            <person name="Xiang C."/>
            <person name="Varshney R.K."/>
            <person name="Ding H."/>
            <person name="Gao S."/>
            <person name="Zong X."/>
        </authorList>
    </citation>
    <scope>NUCLEOTIDE SEQUENCE [LARGE SCALE GENOMIC DNA]</scope>
    <source>
        <strain evidence="3 4">cv. Zhongwan 6</strain>
    </source>
</reference>
<feature type="domain" description="Retrotransposon gag" evidence="2">
    <location>
        <begin position="319"/>
        <end position="366"/>
    </location>
</feature>
<dbReference type="Gramene" id="Psat01G0357900-T1">
    <property type="protein sequence ID" value="KAI5445394.1"/>
    <property type="gene ID" value="KIW84_013579"/>
</dbReference>
<dbReference type="Proteomes" id="UP001058974">
    <property type="component" value="Chromosome 1"/>
</dbReference>
<protein>
    <recommendedName>
        <fullName evidence="2">Retrotransposon gag domain-containing protein</fullName>
    </recommendedName>
</protein>
<keyword evidence="1" id="KW-0175">Coiled coil</keyword>
<evidence type="ECO:0000313" key="4">
    <source>
        <dbReference type="Proteomes" id="UP001058974"/>
    </source>
</evidence>
<dbReference type="AlphaFoldDB" id="A0A9D5BKE8"/>
<name>A0A9D5BKE8_PEA</name>
<dbReference type="PANTHER" id="PTHR33223:SF8">
    <property type="entry name" value="OS04G0172440 PROTEIN"/>
    <property type="match status" value="1"/>
</dbReference>